<name>A0A4Q9MFS6_9APHY</name>
<reference evidence="1" key="1">
    <citation type="submission" date="2019-01" db="EMBL/GenBank/DDBJ databases">
        <title>Draft genome sequences of three monokaryotic isolates of the white-rot basidiomycete fungus Dichomitus squalens.</title>
        <authorList>
            <consortium name="DOE Joint Genome Institute"/>
            <person name="Lopez S.C."/>
            <person name="Andreopoulos B."/>
            <person name="Pangilinan J."/>
            <person name="Lipzen A."/>
            <person name="Riley R."/>
            <person name="Ahrendt S."/>
            <person name="Ng V."/>
            <person name="Barry K."/>
            <person name="Daum C."/>
            <person name="Grigoriev I.V."/>
            <person name="Hilden K.S."/>
            <person name="Makela M.R."/>
            <person name="de Vries R.P."/>
        </authorList>
    </citation>
    <scope>NUCLEOTIDE SEQUENCE [LARGE SCALE GENOMIC DNA]</scope>
    <source>
        <strain evidence="1">OM18370.1</strain>
    </source>
</reference>
<organism evidence="1">
    <name type="scientific">Dichomitus squalens</name>
    <dbReference type="NCBI Taxonomy" id="114155"/>
    <lineage>
        <taxon>Eukaryota</taxon>
        <taxon>Fungi</taxon>
        <taxon>Dikarya</taxon>
        <taxon>Basidiomycota</taxon>
        <taxon>Agaricomycotina</taxon>
        <taxon>Agaricomycetes</taxon>
        <taxon>Polyporales</taxon>
        <taxon>Polyporaceae</taxon>
        <taxon>Dichomitus</taxon>
    </lineage>
</organism>
<dbReference type="EMBL" id="ML143475">
    <property type="protein sequence ID" value="TBU24671.1"/>
    <property type="molecule type" value="Genomic_DNA"/>
</dbReference>
<gene>
    <name evidence="1" type="ORF">BD311DRAFT_766180</name>
</gene>
<evidence type="ECO:0000313" key="1">
    <source>
        <dbReference type="EMBL" id="TBU24671.1"/>
    </source>
</evidence>
<dbReference type="AlphaFoldDB" id="A0A4Q9MFS6"/>
<accession>A0A4Q9MFS6</accession>
<protein>
    <submittedName>
        <fullName evidence="1">Uncharacterized protein</fullName>
    </submittedName>
</protein>
<proteinExistence type="predicted"/>
<dbReference type="Proteomes" id="UP000292957">
    <property type="component" value="Unassembled WGS sequence"/>
</dbReference>
<sequence length="67" mass="7867">MTGHNRGHNNNTVLILVAVKCHGAIPPLQWFTWFDLWDMRCMLRVHNRANDGREEYGCIARKRAPMF</sequence>